<evidence type="ECO:0000256" key="1">
    <source>
        <dbReference type="ARBA" id="ARBA00004613"/>
    </source>
</evidence>
<gene>
    <name evidence="13" type="ORF">NHX12_001330</name>
</gene>
<feature type="compositionally biased region" description="Polar residues" evidence="10">
    <location>
        <begin position="180"/>
        <end position="190"/>
    </location>
</feature>
<evidence type="ECO:0000256" key="10">
    <source>
        <dbReference type="SAM" id="MobiDB-lite"/>
    </source>
</evidence>
<dbReference type="PANTHER" id="PTHR46987">
    <property type="entry name" value="NEUROHYPOPHYSIAL HORMONES, N-TERMINAL DOMAIN CONTAINING PROTEIN"/>
    <property type="match status" value="1"/>
</dbReference>
<dbReference type="InterPro" id="IPR009030">
    <property type="entry name" value="Growth_fac_rcpt_cys_sf"/>
</dbReference>
<dbReference type="Proteomes" id="UP001148018">
    <property type="component" value="Unassembled WGS sequence"/>
</dbReference>
<dbReference type="Gene3D" id="2.10.220.10">
    <property type="entry name" value="Hormone Receptor, Insulin-like Growth Factor Receptor 1, Chain A, domain 2"/>
    <property type="match status" value="1"/>
</dbReference>
<evidence type="ECO:0000313" key="14">
    <source>
        <dbReference type="Proteomes" id="UP001148018"/>
    </source>
</evidence>
<keyword evidence="14" id="KW-1185">Reference proteome</keyword>
<evidence type="ECO:0000313" key="13">
    <source>
        <dbReference type="EMBL" id="KAJ3597813.1"/>
    </source>
</evidence>
<feature type="domain" description="R-spondin Fu-CRD" evidence="12">
    <location>
        <begin position="49"/>
        <end position="149"/>
    </location>
</feature>
<dbReference type="InterPro" id="IPR006212">
    <property type="entry name" value="Furin_repeat"/>
</dbReference>
<dbReference type="PANTHER" id="PTHR46987:SF5">
    <property type="entry name" value="R-SPONDIN-1"/>
    <property type="match status" value="1"/>
</dbReference>
<dbReference type="InterPro" id="IPR000884">
    <property type="entry name" value="TSP1_rpt"/>
</dbReference>
<dbReference type="InterPro" id="IPR043601">
    <property type="entry name" value="Rspo_Fu-CRD_dom"/>
</dbReference>
<dbReference type="SUPFAM" id="SSF57184">
    <property type="entry name" value="Growth factor receptor domain"/>
    <property type="match status" value="1"/>
</dbReference>
<keyword evidence="5" id="KW-0358">Heparin-binding</keyword>
<evidence type="ECO:0000256" key="7">
    <source>
        <dbReference type="ARBA" id="ARBA00022729"/>
    </source>
</evidence>
<evidence type="ECO:0000256" key="6">
    <source>
        <dbReference type="ARBA" id="ARBA00022687"/>
    </source>
</evidence>
<feature type="chain" id="PRO_5040170002" description="R-spondin Fu-CRD domain-containing protein" evidence="11">
    <location>
        <begin position="20"/>
        <end position="298"/>
    </location>
</feature>
<dbReference type="Pfam" id="PF15913">
    <property type="entry name" value="Furin-like_2"/>
    <property type="match status" value="1"/>
</dbReference>
<keyword evidence="3" id="KW-0964">Secreted</keyword>
<evidence type="ECO:0000259" key="12">
    <source>
        <dbReference type="Pfam" id="PF15913"/>
    </source>
</evidence>
<dbReference type="SUPFAM" id="SSF82895">
    <property type="entry name" value="TSP-1 type 1 repeat"/>
    <property type="match status" value="1"/>
</dbReference>
<dbReference type="CDD" id="cd00064">
    <property type="entry name" value="FU"/>
    <property type="match status" value="1"/>
</dbReference>
<keyword evidence="9" id="KW-0325">Glycoprotein</keyword>
<keyword evidence="7 11" id="KW-0732">Signal</keyword>
<dbReference type="InterPro" id="IPR051514">
    <property type="entry name" value="R-spondin"/>
</dbReference>
<sequence length="298" mass="32454">MQLGLVALALVMLSSLCSSSTEDRHAQPALPKVGRHKRVSTEGPSPCPKGCERCSEYNGCVKCKPKLFIFLERNDIRQIGVCLASCPMGYFGMRNPETNRCTQCKIENCEACFNRNFCTKCKDGFYSHRGRCHMTCPPGLTSTNGTMECIGQPAVECELSDWSAWGPCMKKNKTCGFKKGSQTRLRQPLQTGPRADGPLGGARTPPALPASQPCGPQTERRKCVVVKTPCTRGRRNKGDRRDDPNTRRERENGRGRGRDGREGREGGGGGGGAKRRKAQSLIIAQPSNTTSSTRPAGS</sequence>
<dbReference type="GO" id="GO:0008201">
    <property type="term" value="F:heparin binding"/>
    <property type="evidence" value="ECO:0007669"/>
    <property type="project" value="UniProtKB-KW"/>
</dbReference>
<feature type="compositionally biased region" description="Basic and acidic residues" evidence="10">
    <location>
        <begin position="239"/>
        <end position="265"/>
    </location>
</feature>
<feature type="region of interest" description="Disordered" evidence="10">
    <location>
        <begin position="179"/>
        <end position="298"/>
    </location>
</feature>
<dbReference type="PROSITE" id="PS50092">
    <property type="entry name" value="TSP1"/>
    <property type="match status" value="1"/>
</dbReference>
<name>A0A9Q0E294_9TELE</name>
<evidence type="ECO:0000256" key="9">
    <source>
        <dbReference type="ARBA" id="ARBA00023180"/>
    </source>
</evidence>
<keyword evidence="8" id="KW-1015">Disulfide bond</keyword>
<comment type="subcellular location">
    <subcellularLocation>
        <location evidence="1">Secreted</location>
    </subcellularLocation>
</comment>
<dbReference type="Gene3D" id="2.20.100.10">
    <property type="entry name" value="Thrombospondin type-1 (TSP1) repeat"/>
    <property type="match status" value="1"/>
</dbReference>
<dbReference type="GO" id="GO:0005576">
    <property type="term" value="C:extracellular region"/>
    <property type="evidence" value="ECO:0007669"/>
    <property type="project" value="UniProtKB-SubCell"/>
</dbReference>
<proteinExistence type="inferred from homology"/>
<dbReference type="SMART" id="SM00261">
    <property type="entry name" value="FU"/>
    <property type="match status" value="2"/>
</dbReference>
<dbReference type="InterPro" id="IPR036383">
    <property type="entry name" value="TSP1_rpt_sf"/>
</dbReference>
<evidence type="ECO:0000256" key="3">
    <source>
        <dbReference type="ARBA" id="ARBA00022525"/>
    </source>
</evidence>
<feature type="compositionally biased region" description="Polar residues" evidence="10">
    <location>
        <begin position="285"/>
        <end position="298"/>
    </location>
</feature>
<dbReference type="EMBL" id="JANIIK010000109">
    <property type="protein sequence ID" value="KAJ3597813.1"/>
    <property type="molecule type" value="Genomic_DNA"/>
</dbReference>
<evidence type="ECO:0000256" key="2">
    <source>
        <dbReference type="ARBA" id="ARBA00007308"/>
    </source>
</evidence>
<comment type="caution">
    <text evidence="13">The sequence shown here is derived from an EMBL/GenBank/DDBJ whole genome shotgun (WGS) entry which is preliminary data.</text>
</comment>
<reference evidence="13" key="1">
    <citation type="submission" date="2022-07" db="EMBL/GenBank/DDBJ databases">
        <title>Chromosome-level genome of Muraenolepis orangiensis.</title>
        <authorList>
            <person name="Kim J."/>
        </authorList>
    </citation>
    <scope>NUCLEOTIDE SEQUENCE</scope>
    <source>
        <strain evidence="13">KU_S4_2022</strain>
        <tissue evidence="13">Muscle</tissue>
    </source>
</reference>
<feature type="signal peptide" evidence="11">
    <location>
        <begin position="1"/>
        <end position="19"/>
    </location>
</feature>
<organism evidence="13 14">
    <name type="scientific">Muraenolepis orangiensis</name>
    <name type="common">Patagonian moray cod</name>
    <dbReference type="NCBI Taxonomy" id="630683"/>
    <lineage>
        <taxon>Eukaryota</taxon>
        <taxon>Metazoa</taxon>
        <taxon>Chordata</taxon>
        <taxon>Craniata</taxon>
        <taxon>Vertebrata</taxon>
        <taxon>Euteleostomi</taxon>
        <taxon>Actinopterygii</taxon>
        <taxon>Neopterygii</taxon>
        <taxon>Teleostei</taxon>
        <taxon>Neoteleostei</taxon>
        <taxon>Acanthomorphata</taxon>
        <taxon>Zeiogadaria</taxon>
        <taxon>Gadariae</taxon>
        <taxon>Gadiformes</taxon>
        <taxon>Muraenolepidoidei</taxon>
        <taxon>Muraenolepididae</taxon>
        <taxon>Muraenolepis</taxon>
    </lineage>
</organism>
<evidence type="ECO:0000256" key="5">
    <source>
        <dbReference type="ARBA" id="ARBA00022674"/>
    </source>
</evidence>
<comment type="similarity">
    <text evidence="2">Belongs to the R-spondin family.</text>
</comment>
<evidence type="ECO:0000256" key="4">
    <source>
        <dbReference type="ARBA" id="ARBA00022606"/>
    </source>
</evidence>
<keyword evidence="6" id="KW-0879">Wnt signaling pathway</keyword>
<evidence type="ECO:0000256" key="8">
    <source>
        <dbReference type="ARBA" id="ARBA00023157"/>
    </source>
</evidence>
<dbReference type="OrthoDB" id="10257656at2759"/>
<protein>
    <recommendedName>
        <fullName evidence="12">R-spondin Fu-CRD domain-containing protein</fullName>
    </recommendedName>
</protein>
<evidence type="ECO:0000256" key="11">
    <source>
        <dbReference type="SAM" id="SignalP"/>
    </source>
</evidence>
<accession>A0A9Q0E294</accession>
<keyword evidence="4" id="KW-0716">Sensory transduction</keyword>
<dbReference type="GO" id="GO:0016055">
    <property type="term" value="P:Wnt signaling pathway"/>
    <property type="evidence" value="ECO:0007669"/>
    <property type="project" value="UniProtKB-KW"/>
</dbReference>
<dbReference type="AlphaFoldDB" id="A0A9Q0E294"/>